<keyword evidence="1" id="KW-0282">Flagellum</keyword>
<dbReference type="GO" id="GO:0008168">
    <property type="term" value="F:methyltransferase activity"/>
    <property type="evidence" value="ECO:0007669"/>
    <property type="project" value="UniProtKB-KW"/>
</dbReference>
<protein>
    <submittedName>
        <fullName evidence="1">Flagellin N-methylase</fullName>
    </submittedName>
</protein>
<organism evidence="1 2">
    <name type="scientific">Robinsoniella peoriensis</name>
    <dbReference type="NCBI Taxonomy" id="180332"/>
    <lineage>
        <taxon>Bacteria</taxon>
        <taxon>Bacillati</taxon>
        <taxon>Bacillota</taxon>
        <taxon>Clostridia</taxon>
        <taxon>Lachnospirales</taxon>
        <taxon>Lachnospiraceae</taxon>
        <taxon>Robinsoniella</taxon>
    </lineage>
</organism>
<keyword evidence="1" id="KW-0969">Cilium</keyword>
<gene>
    <name evidence="1" type="ORF">DSM106044_01132</name>
</gene>
<keyword evidence="1" id="KW-0489">Methyltransferase</keyword>
<dbReference type="Proteomes" id="UP000306509">
    <property type="component" value="Unassembled WGS sequence"/>
</dbReference>
<comment type="caution">
    <text evidence="1">The sequence shown here is derived from an EMBL/GenBank/DDBJ whole genome shotgun (WGS) entry which is preliminary data.</text>
</comment>
<accession>A0A4U8QAN1</accession>
<evidence type="ECO:0000313" key="2">
    <source>
        <dbReference type="Proteomes" id="UP000306509"/>
    </source>
</evidence>
<dbReference type="PANTHER" id="PTHR35866:SF1">
    <property type="entry name" value="YKGJ FAMILY CYSTEINE CLUSTER PROTEIN"/>
    <property type="match status" value="1"/>
</dbReference>
<dbReference type="STRING" id="180332.GCA_000797495_00564"/>
<dbReference type="InterPro" id="IPR005358">
    <property type="entry name" value="Puta_zinc/iron-chelating_dom"/>
</dbReference>
<keyword evidence="1" id="KW-0966">Cell projection</keyword>
<evidence type="ECO:0000313" key="1">
    <source>
        <dbReference type="EMBL" id="TLD02095.1"/>
    </source>
</evidence>
<dbReference type="Pfam" id="PF03692">
    <property type="entry name" value="CxxCxxCC"/>
    <property type="match status" value="1"/>
</dbReference>
<reference evidence="1 2" key="1">
    <citation type="journal article" date="2019" name="Anaerobe">
        <title>Detection of Robinsoniella peoriensis in multiple bone samples of a trauma patient.</title>
        <authorList>
            <person name="Schrottner P."/>
            <person name="Hartwich K."/>
            <person name="Bunk B."/>
            <person name="Schober I."/>
            <person name="Helbig S."/>
            <person name="Rudolph W.W."/>
            <person name="Gunzer F."/>
        </authorList>
    </citation>
    <scope>NUCLEOTIDE SEQUENCE [LARGE SCALE GENOMIC DNA]</scope>
    <source>
        <strain evidence="1 2">DSM 106044</strain>
    </source>
</reference>
<dbReference type="AlphaFoldDB" id="A0A4U8QAN1"/>
<dbReference type="PANTHER" id="PTHR35866">
    <property type="entry name" value="PUTATIVE-RELATED"/>
    <property type="match status" value="1"/>
</dbReference>
<sequence length="222" mass="26360">MIREVDLQEISDGKLYGLNDMVKADCQDCNGCSACCQGMGDSIILDPLDIYRLTANLNCSFEELLMDKVTLNIVDKMILPNLKMAEGSEHCAFLNKEGRCSIHKFRPGICRIFPLGRFYENNSFQYFLQIHECKKDNRTKIKVRKWIDTPDAKNYEQFIVEWHYFLKDMQKILESEQNDHLMKEVGMYILKYFYLMPYDKDNDFYEQFRERLETAKEFVRTL</sequence>
<keyword evidence="2" id="KW-1185">Reference proteome</keyword>
<keyword evidence="1" id="KW-0808">Transferase</keyword>
<dbReference type="RefSeq" id="WP_138001986.1">
    <property type="nucleotide sequence ID" value="NZ_QGQD01000023.1"/>
</dbReference>
<name>A0A4U8QAN1_9FIRM</name>
<dbReference type="GO" id="GO:0032259">
    <property type="term" value="P:methylation"/>
    <property type="evidence" value="ECO:0007669"/>
    <property type="project" value="UniProtKB-KW"/>
</dbReference>
<proteinExistence type="predicted"/>
<dbReference type="EMBL" id="QGQD01000023">
    <property type="protein sequence ID" value="TLD02095.1"/>
    <property type="molecule type" value="Genomic_DNA"/>
</dbReference>